<reference evidence="7" key="2">
    <citation type="journal article" date="2017" name="J. Anim. Genet.">
        <title>Multiple reference genome sequences of hot pepper reveal the massive evolution of plant disease resistance genes by retroduplication.</title>
        <authorList>
            <person name="Kim S."/>
            <person name="Park J."/>
            <person name="Yeom S.-I."/>
            <person name="Kim Y.-M."/>
            <person name="Seo E."/>
            <person name="Kim K.-T."/>
            <person name="Kim M.-S."/>
            <person name="Lee J.M."/>
            <person name="Cheong K."/>
            <person name="Shin H.-S."/>
            <person name="Kim S.-B."/>
            <person name="Han K."/>
            <person name="Lee J."/>
            <person name="Park M."/>
            <person name="Lee H.-A."/>
            <person name="Lee H.-Y."/>
            <person name="Lee Y."/>
            <person name="Oh S."/>
            <person name="Lee J.H."/>
            <person name="Choi E."/>
            <person name="Choi E."/>
            <person name="Lee S.E."/>
            <person name="Jeon J."/>
            <person name="Kim H."/>
            <person name="Choi G."/>
            <person name="Song H."/>
            <person name="Lee J."/>
            <person name="Lee S.-C."/>
            <person name="Kwon J.-K."/>
            <person name="Lee H.-Y."/>
            <person name="Koo N."/>
            <person name="Hong Y."/>
            <person name="Kim R.W."/>
            <person name="Kang W.-H."/>
            <person name="Huh J.H."/>
            <person name="Kang B.-C."/>
            <person name="Yang T.-J."/>
            <person name="Lee Y.-H."/>
            <person name="Bennetzen J.L."/>
            <person name="Choi D."/>
        </authorList>
    </citation>
    <scope>NUCLEOTIDE SEQUENCE [LARGE SCALE GENOMIC DNA]</scope>
    <source>
        <strain evidence="7">cv. PBC81</strain>
    </source>
</reference>
<gene>
    <name evidence="6" type="ORF">CQW23_14626</name>
</gene>
<dbReference type="PANTHER" id="PTHR31470">
    <property type="entry name" value="CYSTEINE PROTEINASES SUPERFAMILY PROTEIN-RELATED-RELATED"/>
    <property type="match status" value="1"/>
</dbReference>
<dbReference type="InterPro" id="IPR003653">
    <property type="entry name" value="Peptidase_C48_C"/>
</dbReference>
<comment type="similarity">
    <text evidence="1">Belongs to the peptidase C48 family.</text>
</comment>
<organism evidence="6 7">
    <name type="scientific">Capsicum baccatum</name>
    <name type="common">Peruvian pepper</name>
    <dbReference type="NCBI Taxonomy" id="33114"/>
    <lineage>
        <taxon>Eukaryota</taxon>
        <taxon>Viridiplantae</taxon>
        <taxon>Streptophyta</taxon>
        <taxon>Embryophyta</taxon>
        <taxon>Tracheophyta</taxon>
        <taxon>Spermatophyta</taxon>
        <taxon>Magnoliopsida</taxon>
        <taxon>eudicotyledons</taxon>
        <taxon>Gunneridae</taxon>
        <taxon>Pentapetalae</taxon>
        <taxon>asterids</taxon>
        <taxon>lamiids</taxon>
        <taxon>Solanales</taxon>
        <taxon>Solanaceae</taxon>
        <taxon>Solanoideae</taxon>
        <taxon>Capsiceae</taxon>
        <taxon>Capsicum</taxon>
    </lineage>
</organism>
<evidence type="ECO:0000256" key="2">
    <source>
        <dbReference type="ARBA" id="ARBA00022670"/>
    </source>
</evidence>
<dbReference type="GO" id="GO:0006508">
    <property type="term" value="P:proteolysis"/>
    <property type="evidence" value="ECO:0007669"/>
    <property type="project" value="UniProtKB-KW"/>
</dbReference>
<evidence type="ECO:0000259" key="5">
    <source>
        <dbReference type="Pfam" id="PF02902"/>
    </source>
</evidence>
<proteinExistence type="inferred from homology"/>
<dbReference type="InterPro" id="IPR038765">
    <property type="entry name" value="Papain-like_cys_pep_sf"/>
</dbReference>
<dbReference type="PANTHER" id="PTHR31470:SF40">
    <property type="entry name" value="UBIQUITIN-LIKE PROTEASE FAMILY PROFILE DOMAIN-CONTAINING PROTEIN"/>
    <property type="match status" value="1"/>
</dbReference>
<reference evidence="6 7" key="1">
    <citation type="journal article" date="2017" name="Genome Biol.">
        <title>New reference genome sequences of hot pepper reveal the massive evolution of plant disease-resistance genes by retroduplication.</title>
        <authorList>
            <person name="Kim S."/>
            <person name="Park J."/>
            <person name="Yeom S.I."/>
            <person name="Kim Y.M."/>
            <person name="Seo E."/>
            <person name="Kim K.T."/>
            <person name="Kim M.S."/>
            <person name="Lee J.M."/>
            <person name="Cheong K."/>
            <person name="Shin H.S."/>
            <person name="Kim S.B."/>
            <person name="Han K."/>
            <person name="Lee J."/>
            <person name="Park M."/>
            <person name="Lee H.A."/>
            <person name="Lee H.Y."/>
            <person name="Lee Y."/>
            <person name="Oh S."/>
            <person name="Lee J.H."/>
            <person name="Choi E."/>
            <person name="Choi E."/>
            <person name="Lee S.E."/>
            <person name="Jeon J."/>
            <person name="Kim H."/>
            <person name="Choi G."/>
            <person name="Song H."/>
            <person name="Lee J."/>
            <person name="Lee S.C."/>
            <person name="Kwon J.K."/>
            <person name="Lee H.Y."/>
            <person name="Koo N."/>
            <person name="Hong Y."/>
            <person name="Kim R.W."/>
            <person name="Kang W.H."/>
            <person name="Huh J.H."/>
            <person name="Kang B.C."/>
            <person name="Yang T.J."/>
            <person name="Lee Y.H."/>
            <person name="Bennetzen J.L."/>
            <person name="Choi D."/>
        </authorList>
    </citation>
    <scope>NUCLEOTIDE SEQUENCE [LARGE SCALE GENOMIC DNA]</scope>
    <source>
        <strain evidence="7">cv. PBC81</strain>
    </source>
</reference>
<sequence>MRTPPPRAAKAAGMKTPAFKPISTRQASSKIKKGKQTARVIFSQVQSKADSHVEKVAVSKRESHVEKEAFISKKVFDVFRKEVRQEFKGVREEFTRIRQLVKKRFKKMVKANEQIKQQHEDSDVEAQQMDYAGVETSPQQFSPTVDQNLDENQGGTKNLKYDPNRSYKFSTVDYNFMNIIRFVHDVDSADAANLTAGEQVEHLNEYINRFCMHAAVPWHIVGDMYIPVNIKEKYHWVLAILSFSERIIFLYNAYESSNHYPPVLDVIEKLAVIIPLCLQQFDFYVKKGIDVENNPRYKDKNSSDMFDVSFQKSLPQQSTGSLDFGVYMVTYAECLSYGHKVLANEFDPNALRTRYAALLWDYGTRK</sequence>
<evidence type="ECO:0000313" key="6">
    <source>
        <dbReference type="EMBL" id="PHT45468.1"/>
    </source>
</evidence>
<evidence type="ECO:0000256" key="3">
    <source>
        <dbReference type="ARBA" id="ARBA00022801"/>
    </source>
</evidence>
<dbReference type="Pfam" id="PF02902">
    <property type="entry name" value="Peptidase_C48"/>
    <property type="match status" value="1"/>
</dbReference>
<dbReference type="Gene3D" id="3.40.395.10">
    <property type="entry name" value="Adenoviral Proteinase, Chain A"/>
    <property type="match status" value="1"/>
</dbReference>
<evidence type="ECO:0000256" key="1">
    <source>
        <dbReference type="ARBA" id="ARBA00005234"/>
    </source>
</evidence>
<dbReference type="EMBL" id="MLFT02000006">
    <property type="protein sequence ID" value="PHT45468.1"/>
    <property type="molecule type" value="Genomic_DNA"/>
</dbReference>
<dbReference type="GO" id="GO:0008234">
    <property type="term" value="F:cysteine-type peptidase activity"/>
    <property type="evidence" value="ECO:0007669"/>
    <property type="project" value="InterPro"/>
</dbReference>
<keyword evidence="2" id="KW-0645">Protease</keyword>
<evidence type="ECO:0000256" key="4">
    <source>
        <dbReference type="SAM" id="MobiDB-lite"/>
    </source>
</evidence>
<feature type="domain" description="Ubiquitin-like protease family profile" evidence="5">
    <location>
        <begin position="225"/>
        <end position="357"/>
    </location>
</feature>
<keyword evidence="7" id="KW-1185">Reference proteome</keyword>
<dbReference type="SUPFAM" id="SSF54001">
    <property type="entry name" value="Cysteine proteinases"/>
    <property type="match status" value="1"/>
</dbReference>
<protein>
    <recommendedName>
        <fullName evidence="5">Ubiquitin-like protease family profile domain-containing protein</fullName>
    </recommendedName>
</protein>
<feature type="region of interest" description="Disordered" evidence="4">
    <location>
        <begin position="137"/>
        <end position="157"/>
    </location>
</feature>
<feature type="compositionally biased region" description="Polar residues" evidence="4">
    <location>
        <begin position="137"/>
        <end position="156"/>
    </location>
</feature>
<keyword evidence="3" id="KW-0378">Hydrolase</keyword>
<accession>A0A2G2WJQ2</accession>
<dbReference type="AlphaFoldDB" id="A0A2G2WJQ2"/>
<dbReference type="Proteomes" id="UP000224567">
    <property type="component" value="Unassembled WGS sequence"/>
</dbReference>
<name>A0A2G2WJQ2_CAPBA</name>
<evidence type="ECO:0000313" key="7">
    <source>
        <dbReference type="Proteomes" id="UP000224567"/>
    </source>
</evidence>
<dbReference type="OrthoDB" id="1291327at2759"/>
<comment type="caution">
    <text evidence="6">The sequence shown here is derived from an EMBL/GenBank/DDBJ whole genome shotgun (WGS) entry which is preliminary data.</text>
</comment>